<proteinExistence type="inferred from homology"/>
<reference evidence="5" key="1">
    <citation type="submission" date="2020-12" db="EMBL/GenBank/DDBJ databases">
        <title>Genomic characterization of non-nitrogen-fixing Frankia strains.</title>
        <authorList>
            <person name="Carlos-Shanley C."/>
            <person name="Guerra T."/>
            <person name="Hahn D."/>
        </authorList>
    </citation>
    <scope>NUCLEOTIDE SEQUENCE</scope>
    <source>
        <strain evidence="5">CN6</strain>
    </source>
</reference>
<evidence type="ECO:0000313" key="5">
    <source>
        <dbReference type="EMBL" id="MBL7629053.1"/>
    </source>
</evidence>
<protein>
    <submittedName>
        <fullName evidence="5">ABC transporter substrate-binding protein</fullName>
    </submittedName>
</protein>
<accession>A0A937UPG4</accession>
<evidence type="ECO:0000313" key="6">
    <source>
        <dbReference type="Proteomes" id="UP000604475"/>
    </source>
</evidence>
<dbReference type="PANTHER" id="PTHR47235">
    <property type="entry name" value="BLR6548 PROTEIN"/>
    <property type="match status" value="1"/>
</dbReference>
<keyword evidence="2 3" id="KW-0732">Signal</keyword>
<name>A0A937UPG4_9ACTN</name>
<dbReference type="PROSITE" id="PS51257">
    <property type="entry name" value="PROKAR_LIPOPROTEIN"/>
    <property type="match status" value="1"/>
</dbReference>
<evidence type="ECO:0000256" key="2">
    <source>
        <dbReference type="ARBA" id="ARBA00022729"/>
    </source>
</evidence>
<dbReference type="InterPro" id="IPR028081">
    <property type="entry name" value="Leu-bd"/>
</dbReference>
<evidence type="ECO:0000259" key="4">
    <source>
        <dbReference type="Pfam" id="PF13458"/>
    </source>
</evidence>
<dbReference type="SUPFAM" id="SSF53822">
    <property type="entry name" value="Periplasmic binding protein-like I"/>
    <property type="match status" value="1"/>
</dbReference>
<feature type="chain" id="PRO_5036737692" evidence="3">
    <location>
        <begin position="25"/>
        <end position="447"/>
    </location>
</feature>
<dbReference type="Gene3D" id="3.40.50.2300">
    <property type="match status" value="2"/>
</dbReference>
<sequence length="447" mass="47022">MRRSRLVVLSVAALALVGACSSGGEDDAPDQRVVEVAGLTPGPSTGWSADGVTVDAASLECAGPAADPTRGVTDTEIKVGGLVNLTSPNGSTMAGAEIGAQVRFDRANDEGGVHGRTINYAGTFDDGNDPARNGQQARAMVEQEKVFAAVPLNASQSAYKDVFCAQKVPFFGWGTNPGYCENTIGFGFTGCLFPRDGVSSTTYGLMVQSMFDGNGEGKTVALVGMDNDAAREGLLGISRQITTVDIDVVYEKNPVPVTGLTDTTAIVNDLMTADKGAPADAVLMILDFPSTTKLTEALTAAGYQGKTHNAVAYDPRLAGFQALQGVYTTVQWQPGIDTDVPAIAQMTADFQKYAPEQTLSLLAMAGYWTADMFLDALDKTGPDLTVDNLLNTLNGGDYTYSVADAVPETRWPLNHASSSPCASLVQLVDQNFRIVQDLSCGAWVKLN</sequence>
<evidence type="ECO:0000256" key="1">
    <source>
        <dbReference type="ARBA" id="ARBA00010062"/>
    </source>
</evidence>
<comment type="similarity">
    <text evidence="1">Belongs to the leucine-binding protein family.</text>
</comment>
<dbReference type="Proteomes" id="UP000604475">
    <property type="component" value="Unassembled WGS sequence"/>
</dbReference>
<dbReference type="PANTHER" id="PTHR47235:SF1">
    <property type="entry name" value="BLR6548 PROTEIN"/>
    <property type="match status" value="1"/>
</dbReference>
<feature type="domain" description="Leucine-binding protein" evidence="4">
    <location>
        <begin position="76"/>
        <end position="400"/>
    </location>
</feature>
<feature type="signal peptide" evidence="3">
    <location>
        <begin position="1"/>
        <end position="24"/>
    </location>
</feature>
<comment type="caution">
    <text evidence="5">The sequence shown here is derived from an EMBL/GenBank/DDBJ whole genome shotgun (WGS) entry which is preliminary data.</text>
</comment>
<dbReference type="EMBL" id="JAEACQ010000206">
    <property type="protein sequence ID" value="MBL7629053.1"/>
    <property type="molecule type" value="Genomic_DNA"/>
</dbReference>
<keyword evidence="6" id="KW-1185">Reference proteome</keyword>
<dbReference type="Pfam" id="PF13458">
    <property type="entry name" value="Peripla_BP_6"/>
    <property type="match status" value="1"/>
</dbReference>
<dbReference type="RefSeq" id="WP_203003886.1">
    <property type="nucleotide sequence ID" value="NZ_JADWYU010000174.1"/>
</dbReference>
<evidence type="ECO:0000256" key="3">
    <source>
        <dbReference type="SAM" id="SignalP"/>
    </source>
</evidence>
<dbReference type="AlphaFoldDB" id="A0A937UPG4"/>
<gene>
    <name evidence="5" type="ORF">I7412_18200</name>
</gene>
<organism evidence="5 6">
    <name type="scientific">Frankia nepalensis</name>
    <dbReference type="NCBI Taxonomy" id="1836974"/>
    <lineage>
        <taxon>Bacteria</taxon>
        <taxon>Bacillati</taxon>
        <taxon>Actinomycetota</taxon>
        <taxon>Actinomycetes</taxon>
        <taxon>Frankiales</taxon>
        <taxon>Frankiaceae</taxon>
        <taxon>Frankia</taxon>
    </lineage>
</organism>
<dbReference type="InterPro" id="IPR028082">
    <property type="entry name" value="Peripla_BP_I"/>
</dbReference>